<proteinExistence type="predicted"/>
<feature type="compositionally biased region" description="Polar residues" evidence="1">
    <location>
        <begin position="10"/>
        <end position="24"/>
    </location>
</feature>
<dbReference type="AlphaFoldDB" id="A0A2S2QM62"/>
<organism evidence="2">
    <name type="scientific">Sipha flava</name>
    <name type="common">yellow sugarcane aphid</name>
    <dbReference type="NCBI Taxonomy" id="143950"/>
    <lineage>
        <taxon>Eukaryota</taxon>
        <taxon>Metazoa</taxon>
        <taxon>Ecdysozoa</taxon>
        <taxon>Arthropoda</taxon>
        <taxon>Hexapoda</taxon>
        <taxon>Insecta</taxon>
        <taxon>Pterygota</taxon>
        <taxon>Neoptera</taxon>
        <taxon>Paraneoptera</taxon>
        <taxon>Hemiptera</taxon>
        <taxon>Sternorrhyncha</taxon>
        <taxon>Aphidomorpha</taxon>
        <taxon>Aphidoidea</taxon>
        <taxon>Aphididae</taxon>
        <taxon>Sipha</taxon>
    </lineage>
</organism>
<name>A0A2S2QM62_9HEMI</name>
<reference evidence="2" key="1">
    <citation type="submission" date="2018-04" db="EMBL/GenBank/DDBJ databases">
        <title>Transcriptome assembly of Sipha flava.</title>
        <authorList>
            <person name="Scully E.D."/>
            <person name="Geib S.M."/>
            <person name="Palmer N.A."/>
            <person name="Koch K."/>
            <person name="Bradshaw J."/>
            <person name="Heng-Moss T."/>
            <person name="Sarath G."/>
        </authorList>
    </citation>
    <scope>NUCLEOTIDE SEQUENCE</scope>
</reference>
<sequence length="101" mass="11444">MRHSRATIPTDFNNIMTSSHQNHPTRLRPDSCSKIKLPTERKILVSRRTSPTNVAISYYAELGSRSSGIKKKKRNFSYPSTASSIYVSLSANTVRIYYAPH</sequence>
<gene>
    <name evidence="2" type="ORF">g.114215</name>
</gene>
<feature type="region of interest" description="Disordered" evidence="1">
    <location>
        <begin position="1"/>
        <end position="32"/>
    </location>
</feature>
<protein>
    <submittedName>
        <fullName evidence="2">Uncharacterized protein</fullName>
    </submittedName>
</protein>
<evidence type="ECO:0000256" key="1">
    <source>
        <dbReference type="SAM" id="MobiDB-lite"/>
    </source>
</evidence>
<dbReference type="EMBL" id="GGMS01009656">
    <property type="protein sequence ID" value="MBY78859.1"/>
    <property type="molecule type" value="Transcribed_RNA"/>
</dbReference>
<evidence type="ECO:0000313" key="2">
    <source>
        <dbReference type="EMBL" id="MBY78859.1"/>
    </source>
</evidence>
<accession>A0A2S2QM62</accession>